<dbReference type="Proteomes" id="UP001164250">
    <property type="component" value="Chromosome 13"/>
</dbReference>
<organism evidence="1 2">
    <name type="scientific">Pistacia atlantica</name>
    <dbReference type="NCBI Taxonomy" id="434234"/>
    <lineage>
        <taxon>Eukaryota</taxon>
        <taxon>Viridiplantae</taxon>
        <taxon>Streptophyta</taxon>
        <taxon>Embryophyta</taxon>
        <taxon>Tracheophyta</taxon>
        <taxon>Spermatophyta</taxon>
        <taxon>Magnoliopsida</taxon>
        <taxon>eudicotyledons</taxon>
        <taxon>Gunneridae</taxon>
        <taxon>Pentapetalae</taxon>
        <taxon>rosids</taxon>
        <taxon>malvids</taxon>
        <taxon>Sapindales</taxon>
        <taxon>Anacardiaceae</taxon>
        <taxon>Pistacia</taxon>
    </lineage>
</organism>
<evidence type="ECO:0000313" key="2">
    <source>
        <dbReference type="Proteomes" id="UP001164250"/>
    </source>
</evidence>
<gene>
    <name evidence="1" type="ORF">Patl1_23663</name>
</gene>
<evidence type="ECO:0000313" key="1">
    <source>
        <dbReference type="EMBL" id="KAJ0080339.1"/>
    </source>
</evidence>
<proteinExistence type="predicted"/>
<protein>
    <submittedName>
        <fullName evidence="1">Uncharacterized protein</fullName>
    </submittedName>
</protein>
<accession>A0ACC1A280</accession>
<sequence>MDSGFQWSIIALEAVSYLMVLGLLNGPFGLLRAVEDLPYLALLAILVVLVYDFLKMVPFQDFSQPTGALVEIM</sequence>
<reference evidence="2" key="1">
    <citation type="journal article" date="2023" name="G3 (Bethesda)">
        <title>Genome assembly and association tests identify interacting loci associated with vigor, precocity, and sex in interspecific pistachio rootstocks.</title>
        <authorList>
            <person name="Palmer W."/>
            <person name="Jacygrad E."/>
            <person name="Sagayaradj S."/>
            <person name="Cavanaugh K."/>
            <person name="Han R."/>
            <person name="Bertier L."/>
            <person name="Beede B."/>
            <person name="Kafkas S."/>
            <person name="Golino D."/>
            <person name="Preece J."/>
            <person name="Michelmore R."/>
        </authorList>
    </citation>
    <scope>NUCLEOTIDE SEQUENCE [LARGE SCALE GENOMIC DNA]</scope>
</reference>
<comment type="caution">
    <text evidence="1">The sequence shown here is derived from an EMBL/GenBank/DDBJ whole genome shotgun (WGS) entry which is preliminary data.</text>
</comment>
<keyword evidence="2" id="KW-1185">Reference proteome</keyword>
<name>A0ACC1A280_9ROSI</name>
<dbReference type="EMBL" id="CM047909">
    <property type="protein sequence ID" value="KAJ0080339.1"/>
    <property type="molecule type" value="Genomic_DNA"/>
</dbReference>